<keyword evidence="12" id="KW-1185">Reference proteome</keyword>
<evidence type="ECO:0000313" key="12">
    <source>
        <dbReference type="Proteomes" id="UP000093080"/>
    </source>
</evidence>
<feature type="binding site" evidence="9">
    <location>
        <position position="125"/>
    </location>
    <ligand>
        <name>substrate</name>
    </ligand>
</feature>
<keyword evidence="7 9" id="KW-0413">Isomerase</keyword>
<evidence type="ECO:0000256" key="8">
    <source>
        <dbReference type="ARBA" id="ARBA00023277"/>
    </source>
</evidence>
<keyword evidence="8 9" id="KW-0119">Carbohydrate metabolism</keyword>
<comment type="pathway">
    <text evidence="9">Carbohydrate biosynthesis; D-glycero-D-manno-heptose 7-phosphate biosynthesis; D-glycero-alpha-D-manno-heptose 7-phosphate and D-glycero-beta-D-manno-heptose 7-phosphate from sedoheptulose 7-phosphate: step 1/1.</text>
</comment>
<keyword evidence="6 9" id="KW-0862">Zinc</keyword>
<feature type="binding site" evidence="9">
    <location>
        <begin position="94"/>
        <end position="95"/>
    </location>
    <ligand>
        <name>substrate</name>
    </ligand>
</feature>
<evidence type="ECO:0000256" key="2">
    <source>
        <dbReference type="ARBA" id="ARBA00004496"/>
    </source>
</evidence>
<gene>
    <name evidence="9" type="primary">gmhA</name>
    <name evidence="11" type="ORF">DBT_1690</name>
</gene>
<evidence type="ECO:0000256" key="5">
    <source>
        <dbReference type="ARBA" id="ARBA00022723"/>
    </source>
</evidence>
<dbReference type="PANTHER" id="PTHR30390:SF6">
    <property type="entry name" value="DNAA INITIATOR-ASSOCIATING PROTEIN DIAA"/>
    <property type="match status" value="1"/>
</dbReference>
<comment type="function">
    <text evidence="9">Catalyzes the isomerization of sedoheptulose 7-phosphate in D-glycero-D-manno-heptose 7-phosphate.</text>
</comment>
<dbReference type="RefSeq" id="WP_067618933.1">
    <property type="nucleotide sequence ID" value="NZ_MAGO01000008.1"/>
</dbReference>
<evidence type="ECO:0000256" key="4">
    <source>
        <dbReference type="ARBA" id="ARBA00022490"/>
    </source>
</evidence>
<comment type="subcellular location">
    <subcellularLocation>
        <location evidence="2 9">Cytoplasm</location>
    </subcellularLocation>
</comment>
<feature type="binding site" evidence="9">
    <location>
        <position position="172"/>
    </location>
    <ligand>
        <name>Zn(2+)</name>
        <dbReference type="ChEBI" id="CHEBI:29105"/>
    </ligand>
</feature>
<feature type="binding site" evidence="9">
    <location>
        <begin position="120"/>
        <end position="122"/>
    </location>
    <ligand>
        <name>substrate</name>
    </ligand>
</feature>
<comment type="cofactor">
    <cofactor evidence="9">
        <name>Zn(2+)</name>
        <dbReference type="ChEBI" id="CHEBI:29105"/>
    </cofactor>
    <text evidence="9">Binds 1 zinc ion per subunit.</text>
</comment>
<evidence type="ECO:0000259" key="10">
    <source>
        <dbReference type="PROSITE" id="PS51464"/>
    </source>
</evidence>
<protein>
    <recommendedName>
        <fullName evidence="9">Phosphoheptose isomerase</fullName>
        <ecNumber evidence="9">5.3.1.28</ecNumber>
    </recommendedName>
    <alternativeName>
        <fullName evidence="9">Sedoheptulose 7-phosphate isomerase</fullName>
    </alternativeName>
</protein>
<dbReference type="HAMAP" id="MF_00067">
    <property type="entry name" value="GmhA"/>
    <property type="match status" value="1"/>
</dbReference>
<sequence>MSWKRDLLNNSRDALIEIINRTFNGEAQKVIELGKAYVNSFRRGGKLLTFGNGGSAADAQHLAAEFVNRFRLDRSPLPAIALTTDTSVLTSIGNDYDFNDIFKKQIEALTTSNDIVLGISTSGQSPNVIHGLKAAKARGAYTALLAGAGGKAMEDEFDLVIAVPSTETPRIQEVHLFLEHLFCDIVEQMLFGEE</sequence>
<dbReference type="InterPro" id="IPR004515">
    <property type="entry name" value="Phosphoheptose_Isoase"/>
</dbReference>
<dbReference type="InterPro" id="IPR050099">
    <property type="entry name" value="SIS_GmhA/DiaA_subfam"/>
</dbReference>
<name>A0A1B9F4Z7_9BACT</name>
<evidence type="ECO:0000256" key="1">
    <source>
        <dbReference type="ARBA" id="ARBA00000348"/>
    </source>
</evidence>
<keyword evidence="5 9" id="KW-0479">Metal-binding</keyword>
<feature type="binding site" evidence="9">
    <location>
        <position position="172"/>
    </location>
    <ligand>
        <name>substrate</name>
    </ligand>
</feature>
<comment type="similarity">
    <text evidence="3 9">Belongs to the SIS family. GmhA subfamily.</text>
</comment>
<evidence type="ECO:0000313" key="11">
    <source>
        <dbReference type="EMBL" id="OCC14895.1"/>
    </source>
</evidence>
<feature type="binding site" evidence="9">
    <location>
        <position position="61"/>
    </location>
    <ligand>
        <name>Zn(2+)</name>
        <dbReference type="ChEBI" id="CHEBI:29105"/>
    </ligand>
</feature>
<feature type="binding site" evidence="9">
    <location>
        <begin position="52"/>
        <end position="54"/>
    </location>
    <ligand>
        <name>substrate</name>
    </ligand>
</feature>
<comment type="caution">
    <text evidence="11">The sequence shown here is derived from an EMBL/GenBank/DDBJ whole genome shotgun (WGS) entry which is preliminary data.</text>
</comment>
<dbReference type="AlphaFoldDB" id="A0A1B9F4Z7"/>
<feature type="binding site" evidence="9">
    <location>
        <position position="65"/>
    </location>
    <ligand>
        <name>Zn(2+)</name>
        <dbReference type="ChEBI" id="CHEBI:29105"/>
    </ligand>
</feature>
<dbReference type="GO" id="GO:0008968">
    <property type="term" value="F:D-sedoheptulose 7-phosphate isomerase activity"/>
    <property type="evidence" value="ECO:0007669"/>
    <property type="project" value="UniProtKB-UniRule"/>
</dbReference>
<dbReference type="GO" id="GO:0008270">
    <property type="term" value="F:zinc ion binding"/>
    <property type="evidence" value="ECO:0007669"/>
    <property type="project" value="UniProtKB-UniRule"/>
</dbReference>
<dbReference type="UniPathway" id="UPA00041">
    <property type="reaction ID" value="UER00436"/>
</dbReference>
<comment type="catalytic activity">
    <reaction evidence="1 9">
        <text>2 D-sedoheptulose 7-phosphate = D-glycero-alpha-D-manno-heptose 7-phosphate + D-glycero-beta-D-manno-heptose 7-phosphate</text>
        <dbReference type="Rhea" id="RHEA:27489"/>
        <dbReference type="ChEBI" id="CHEBI:57483"/>
        <dbReference type="ChEBI" id="CHEBI:60203"/>
        <dbReference type="ChEBI" id="CHEBI:60204"/>
        <dbReference type="EC" id="5.3.1.28"/>
    </reaction>
</comment>
<evidence type="ECO:0000256" key="3">
    <source>
        <dbReference type="ARBA" id="ARBA00009894"/>
    </source>
</evidence>
<evidence type="ECO:0000256" key="6">
    <source>
        <dbReference type="ARBA" id="ARBA00022833"/>
    </source>
</evidence>
<dbReference type="CDD" id="cd05006">
    <property type="entry name" value="SIS_GmhA"/>
    <property type="match status" value="1"/>
</dbReference>
<dbReference type="Proteomes" id="UP000093080">
    <property type="component" value="Unassembled WGS sequence"/>
</dbReference>
<dbReference type="GO" id="GO:0005975">
    <property type="term" value="P:carbohydrate metabolic process"/>
    <property type="evidence" value="ECO:0007669"/>
    <property type="project" value="UniProtKB-UniRule"/>
</dbReference>
<dbReference type="EMBL" id="MAGO01000008">
    <property type="protein sequence ID" value="OCC14895.1"/>
    <property type="molecule type" value="Genomic_DNA"/>
</dbReference>
<dbReference type="EC" id="5.3.1.28" evidence="9"/>
<dbReference type="OrthoDB" id="9810929at2"/>
<proteinExistence type="inferred from homology"/>
<dbReference type="GO" id="GO:2001061">
    <property type="term" value="P:D-glycero-D-manno-heptose 7-phosphate biosynthetic process"/>
    <property type="evidence" value="ECO:0007669"/>
    <property type="project" value="UniProtKB-UniPathway"/>
</dbReference>
<organism evidence="11 12">
    <name type="scientific">Dissulfuribacter thermophilus</name>
    <dbReference type="NCBI Taxonomy" id="1156395"/>
    <lineage>
        <taxon>Bacteria</taxon>
        <taxon>Pseudomonadati</taxon>
        <taxon>Thermodesulfobacteriota</taxon>
        <taxon>Dissulfuribacteria</taxon>
        <taxon>Dissulfuribacterales</taxon>
        <taxon>Dissulfuribacteraceae</taxon>
        <taxon>Dissulfuribacter</taxon>
    </lineage>
</organism>
<evidence type="ECO:0000256" key="7">
    <source>
        <dbReference type="ARBA" id="ARBA00023235"/>
    </source>
</evidence>
<dbReference type="Pfam" id="PF13580">
    <property type="entry name" value="SIS_2"/>
    <property type="match status" value="1"/>
</dbReference>
<feature type="binding site" evidence="9">
    <location>
        <position position="180"/>
    </location>
    <ligand>
        <name>Zn(2+)</name>
        <dbReference type="ChEBI" id="CHEBI:29105"/>
    </ligand>
</feature>
<dbReference type="PROSITE" id="PS51464">
    <property type="entry name" value="SIS"/>
    <property type="match status" value="1"/>
</dbReference>
<keyword evidence="4 9" id="KW-0963">Cytoplasm</keyword>
<dbReference type="PANTHER" id="PTHR30390">
    <property type="entry name" value="SEDOHEPTULOSE 7-PHOSPHATE ISOMERASE / DNAA INITIATOR-ASSOCIATING FACTOR FOR REPLICATION INITIATION"/>
    <property type="match status" value="1"/>
</dbReference>
<dbReference type="Gene3D" id="3.40.50.10490">
    <property type="entry name" value="Glucose-6-phosphate isomerase like protein, domain 1"/>
    <property type="match status" value="1"/>
</dbReference>
<dbReference type="STRING" id="1156395.DBT_1690"/>
<comment type="miscellaneous">
    <text evidence="9">The reaction produces a racemic mixture of D-glycero-alpha-D-manno-heptose 7-phosphate and D-glycero-beta-D-manno-heptose 7-phosphate.</text>
</comment>
<dbReference type="InterPro" id="IPR035461">
    <property type="entry name" value="GmhA/DiaA"/>
</dbReference>
<evidence type="ECO:0000256" key="9">
    <source>
        <dbReference type="HAMAP-Rule" id="MF_00067"/>
    </source>
</evidence>
<feature type="binding site" evidence="9">
    <location>
        <position position="65"/>
    </location>
    <ligand>
        <name>substrate</name>
    </ligand>
</feature>
<dbReference type="GO" id="GO:0005737">
    <property type="term" value="C:cytoplasm"/>
    <property type="evidence" value="ECO:0007669"/>
    <property type="project" value="UniProtKB-SubCell"/>
</dbReference>
<dbReference type="InterPro" id="IPR001347">
    <property type="entry name" value="SIS_dom"/>
</dbReference>
<feature type="domain" description="SIS" evidence="10">
    <location>
        <begin position="37"/>
        <end position="194"/>
    </location>
</feature>
<dbReference type="SUPFAM" id="SSF53697">
    <property type="entry name" value="SIS domain"/>
    <property type="match status" value="1"/>
</dbReference>
<accession>A0A1B9F4Z7</accession>
<reference evidence="11 12" key="1">
    <citation type="submission" date="2016-06" db="EMBL/GenBank/DDBJ databases">
        <title>Respiratory ammonification of nitrate coupled to the oxidation of elemental sulfur in deep-sea autotrophic thermophilic bacteria.</title>
        <authorList>
            <person name="Slobodkina G.B."/>
            <person name="Mardanov A.V."/>
            <person name="Ravin N.V."/>
            <person name="Frolova A.A."/>
            <person name="Viryasiv M.B."/>
            <person name="Chernyh N.A."/>
            <person name="Bonch-Osmolovskaya E.A."/>
            <person name="Slobodkin A.I."/>
        </authorList>
    </citation>
    <scope>NUCLEOTIDE SEQUENCE [LARGE SCALE GENOMIC DNA]</scope>
    <source>
        <strain evidence="11 12">S69</strain>
    </source>
</reference>
<dbReference type="GO" id="GO:0097367">
    <property type="term" value="F:carbohydrate derivative binding"/>
    <property type="evidence" value="ECO:0007669"/>
    <property type="project" value="InterPro"/>
</dbReference>
<dbReference type="InterPro" id="IPR046348">
    <property type="entry name" value="SIS_dom_sf"/>
</dbReference>